<keyword evidence="1" id="KW-1133">Transmembrane helix</keyword>
<name>A0A943EFB0_9FIRM</name>
<comment type="caution">
    <text evidence="2">The sequence shown here is derived from an EMBL/GenBank/DDBJ whole genome shotgun (WGS) entry which is preliminary data.</text>
</comment>
<evidence type="ECO:0000256" key="1">
    <source>
        <dbReference type="SAM" id="Phobius"/>
    </source>
</evidence>
<dbReference type="EMBL" id="JAGZCZ010000007">
    <property type="protein sequence ID" value="MBS5520015.1"/>
    <property type="molecule type" value="Genomic_DNA"/>
</dbReference>
<sequence length="166" mass="19788">MIEEMKEFSGIGETRRTLQYVTLFVIALFWVYEGYRTFALYRFSLMGWGFNVLFLLLYLWRTAFSYTYTLTPSHFIIIMYGLGIERRLSISLKDMESFSNHYKKSFFRKTKIGSYTHRYSSLDPNPQRILVYRKGKKLCGLLFKCSDRMIAELARRYPSQFLDFGA</sequence>
<gene>
    <name evidence="2" type="ORF">KHX13_06785</name>
</gene>
<dbReference type="AlphaFoldDB" id="A0A943EFB0"/>
<evidence type="ECO:0000313" key="2">
    <source>
        <dbReference type="EMBL" id="MBS5520015.1"/>
    </source>
</evidence>
<reference evidence="2" key="1">
    <citation type="submission" date="2021-02" db="EMBL/GenBank/DDBJ databases">
        <title>Infant gut strain persistence is associated with maternal origin, phylogeny, and functional potential including surface adhesion and iron acquisition.</title>
        <authorList>
            <person name="Lou Y.C."/>
        </authorList>
    </citation>
    <scope>NUCLEOTIDE SEQUENCE</scope>
    <source>
        <strain evidence="2">L3_106_000M1_dasL3_106_000M1_concoct_15</strain>
    </source>
</reference>
<dbReference type="Proteomes" id="UP000754226">
    <property type="component" value="Unassembled WGS sequence"/>
</dbReference>
<keyword evidence="1" id="KW-0472">Membrane</keyword>
<feature type="transmembrane region" description="Helical" evidence="1">
    <location>
        <begin position="17"/>
        <end position="32"/>
    </location>
</feature>
<feature type="transmembrane region" description="Helical" evidence="1">
    <location>
        <begin position="66"/>
        <end position="84"/>
    </location>
</feature>
<evidence type="ECO:0000313" key="3">
    <source>
        <dbReference type="Proteomes" id="UP000754226"/>
    </source>
</evidence>
<accession>A0A943EFB0</accession>
<proteinExistence type="predicted"/>
<organism evidence="2 3">
    <name type="scientific">Acidaminococcus intestini</name>
    <dbReference type="NCBI Taxonomy" id="187327"/>
    <lineage>
        <taxon>Bacteria</taxon>
        <taxon>Bacillati</taxon>
        <taxon>Bacillota</taxon>
        <taxon>Negativicutes</taxon>
        <taxon>Acidaminococcales</taxon>
        <taxon>Acidaminococcaceae</taxon>
        <taxon>Acidaminococcus</taxon>
    </lineage>
</organism>
<keyword evidence="1" id="KW-0812">Transmembrane</keyword>
<protein>
    <submittedName>
        <fullName evidence="2">Uncharacterized protein</fullName>
    </submittedName>
</protein>